<proteinExistence type="predicted"/>
<dbReference type="GO" id="GO:0004016">
    <property type="term" value="F:adenylate cyclase activity"/>
    <property type="evidence" value="ECO:0007669"/>
    <property type="project" value="UniProtKB-EC"/>
</dbReference>
<dbReference type="PANTHER" id="PTHR47186:SF24">
    <property type="entry name" value="DISEASE RESISTANCE RPP13-LIKE PROTEIN 1"/>
    <property type="match status" value="1"/>
</dbReference>
<dbReference type="InterPro" id="IPR056789">
    <property type="entry name" value="LRR_R13L1-DRL21"/>
</dbReference>
<dbReference type="AlphaFoldDB" id="A0A7C9DQW7"/>
<sequence length="252" mass="28836">MKDLRGRLCLSNLEYVAGPDEAKEANLSHKQHLTNLELRWTTEDDAEEEVIEHLQLHTNLRDLRILCYGGSKFPSWISNQCFGTLEIITPFRCENCQVLPSLGQLPGLEVLSLIELFGVKIIDFHFGRDVHSTEGDNFVAFPKLQKLTIKSMVSLKEWRDMGEHDFPQLTKLSINDCPELVALCRLSNFRSLQHLEINRCSNLWDFPGDLPASVKKVVIGKCPLLTLSCLEQNEKDWQKTEGSPAVMMYQRH</sequence>
<dbReference type="InterPro" id="IPR032675">
    <property type="entry name" value="LRR_dom_sf"/>
</dbReference>
<feature type="domain" description="R13L1/DRL21-like LRR repeat region" evidence="1">
    <location>
        <begin position="1"/>
        <end position="115"/>
    </location>
</feature>
<reference evidence="2" key="2">
    <citation type="submission" date="2020-07" db="EMBL/GenBank/DDBJ databases">
        <authorList>
            <person name="Vera ALvarez R."/>
            <person name="Arias-Moreno D.M."/>
            <person name="Jimenez-Jacinto V."/>
            <person name="Jimenez-Bremont J.F."/>
            <person name="Swaminathan K."/>
            <person name="Moose S.P."/>
            <person name="Guerrero-Gonzalez M.L."/>
            <person name="Marino-Ramirez L."/>
            <person name="Landsman D."/>
            <person name="Rodriguez-Kessler M."/>
            <person name="Delgado-Sanchez P."/>
        </authorList>
    </citation>
    <scope>NUCLEOTIDE SEQUENCE</scope>
    <source>
        <tissue evidence="2">Cladode</tissue>
    </source>
</reference>
<evidence type="ECO:0000313" key="2">
    <source>
        <dbReference type="EMBL" id="MBA4649580.1"/>
    </source>
</evidence>
<organism evidence="2">
    <name type="scientific">Opuntia streptacantha</name>
    <name type="common">Prickly pear cactus</name>
    <name type="synonym">Opuntia cardona</name>
    <dbReference type="NCBI Taxonomy" id="393608"/>
    <lineage>
        <taxon>Eukaryota</taxon>
        <taxon>Viridiplantae</taxon>
        <taxon>Streptophyta</taxon>
        <taxon>Embryophyta</taxon>
        <taxon>Tracheophyta</taxon>
        <taxon>Spermatophyta</taxon>
        <taxon>Magnoliopsida</taxon>
        <taxon>eudicotyledons</taxon>
        <taxon>Gunneridae</taxon>
        <taxon>Pentapetalae</taxon>
        <taxon>Caryophyllales</taxon>
        <taxon>Cactineae</taxon>
        <taxon>Cactaceae</taxon>
        <taxon>Opuntioideae</taxon>
        <taxon>Opuntia</taxon>
    </lineage>
</organism>
<accession>A0A7C9DQW7</accession>
<evidence type="ECO:0000259" key="1">
    <source>
        <dbReference type="Pfam" id="PF25019"/>
    </source>
</evidence>
<name>A0A7C9DQW7_OPUST</name>
<dbReference type="Gene3D" id="3.80.10.10">
    <property type="entry name" value="Ribonuclease Inhibitor"/>
    <property type="match status" value="1"/>
</dbReference>
<dbReference type="EMBL" id="GISG01161128">
    <property type="protein sequence ID" value="MBA4649580.1"/>
    <property type="molecule type" value="Transcribed_RNA"/>
</dbReference>
<dbReference type="SUPFAM" id="SSF52058">
    <property type="entry name" value="L domain-like"/>
    <property type="match status" value="1"/>
</dbReference>
<protein>
    <submittedName>
        <fullName evidence="2">Adenylate cyclase</fullName>
        <ecNumber evidence="2">4.6.1.1</ecNumber>
    </submittedName>
</protein>
<reference evidence="2" key="1">
    <citation type="journal article" date="2013" name="J. Plant Res.">
        <title>Effect of fungi and light on seed germination of three Opuntia species from semiarid lands of central Mexico.</title>
        <authorList>
            <person name="Delgado-Sanchez P."/>
            <person name="Jimenez-Bremont J.F."/>
            <person name="Guerrero-Gonzalez Mde L."/>
            <person name="Flores J."/>
        </authorList>
    </citation>
    <scope>NUCLEOTIDE SEQUENCE</scope>
    <source>
        <tissue evidence="2">Cladode</tissue>
    </source>
</reference>
<dbReference type="PANTHER" id="PTHR47186">
    <property type="entry name" value="LEUCINE-RICH REPEAT-CONTAINING PROTEIN 57"/>
    <property type="match status" value="1"/>
</dbReference>
<keyword evidence="2" id="KW-0456">Lyase</keyword>
<dbReference type="Pfam" id="PF25019">
    <property type="entry name" value="LRR_R13L1-DRL21"/>
    <property type="match status" value="1"/>
</dbReference>
<dbReference type="EC" id="4.6.1.1" evidence="2"/>